<evidence type="ECO:0000256" key="1">
    <source>
        <dbReference type="ARBA" id="ARBA00010692"/>
    </source>
</evidence>
<comment type="similarity">
    <text evidence="1 2">Belongs to the BioY family.</text>
</comment>
<evidence type="ECO:0000313" key="4">
    <source>
        <dbReference type="EMBL" id="AOH38757.1"/>
    </source>
</evidence>
<keyword evidence="2 3" id="KW-0472">Membrane</keyword>
<reference evidence="4" key="2">
    <citation type="submission" date="2016-08" db="EMBL/GenBank/DDBJ databases">
        <authorList>
            <person name="Seilhamer J.J."/>
        </authorList>
    </citation>
    <scope>NUCLEOTIDE SEQUENCE [LARGE SCALE GENOMIC DNA]</scope>
    <source>
        <strain evidence="4">F0677</strain>
    </source>
</reference>
<gene>
    <name evidence="4" type="ORF">BCB69_01420</name>
    <name evidence="5" type="ORF">DX915_01765</name>
</gene>
<accession>A0A1B3WCQ8</accession>
<dbReference type="Pfam" id="PF02632">
    <property type="entry name" value="BioY"/>
    <property type="match status" value="1"/>
</dbReference>
<feature type="transmembrane region" description="Helical" evidence="3">
    <location>
        <begin position="113"/>
        <end position="133"/>
    </location>
</feature>
<feature type="transmembrane region" description="Helical" evidence="3">
    <location>
        <begin position="32"/>
        <end position="49"/>
    </location>
</feature>
<dbReference type="InterPro" id="IPR003784">
    <property type="entry name" value="BioY"/>
</dbReference>
<reference evidence="6" key="1">
    <citation type="submission" date="2016-08" db="EMBL/GenBank/DDBJ databases">
        <authorList>
            <person name="Holder M.E."/>
            <person name="Ajami N.J."/>
            <person name="Petrosino J.F."/>
        </authorList>
    </citation>
    <scope>NUCLEOTIDE SEQUENCE [LARGE SCALE GENOMIC DNA]</scope>
    <source>
        <strain evidence="6">F0677</strain>
    </source>
</reference>
<feature type="transmembrane region" description="Helical" evidence="3">
    <location>
        <begin position="145"/>
        <end position="172"/>
    </location>
</feature>
<dbReference type="AlphaFoldDB" id="A0A1B3WCQ8"/>
<dbReference type="OrthoDB" id="9803495at2"/>
<dbReference type="Proteomes" id="UP000094757">
    <property type="component" value="Chromosome"/>
</dbReference>
<evidence type="ECO:0000256" key="3">
    <source>
        <dbReference type="SAM" id="Phobius"/>
    </source>
</evidence>
<comment type="subcellular location">
    <subcellularLocation>
        <location evidence="2">Cell membrane</location>
        <topology evidence="2">Multi-pass membrane protein</topology>
    </subcellularLocation>
</comment>
<sequence>MKITTKELIVSTLFVALITIGTFIRIPIGNDYFTLQFLFTLLAGLVLGANLGGTAVLVYVFLGLAGVPVFASGGGFGYILQPTFGYLIGFIIQAWFCGKFSRKLSNISCKSLVAVNFGGLLIVYTIGISWFYIFSNYVVNAPISVWATLFYCGILQILPDFALCVGAATLGYTCYRRGLWLS</sequence>
<keyword evidence="2" id="KW-1003">Cell membrane</keyword>
<dbReference type="RefSeq" id="WP_022513582.1">
    <property type="nucleotide sequence ID" value="NZ_CP017037.1"/>
</dbReference>
<reference evidence="5 7" key="3">
    <citation type="submission" date="2018-08" db="EMBL/GenBank/DDBJ databases">
        <title>Draft genome sequence of Dialister pneumosintes KCOM 1685.</title>
        <authorList>
            <person name="Kook J.-K."/>
            <person name="Park S.-N."/>
            <person name="Lim Y.K."/>
        </authorList>
    </citation>
    <scope>NUCLEOTIDE SEQUENCE [LARGE SCALE GENOMIC DNA]</scope>
    <source>
        <strain evidence="5 7">KCOM 1685</strain>
    </source>
</reference>
<evidence type="ECO:0000256" key="2">
    <source>
        <dbReference type="PIRNR" id="PIRNR016661"/>
    </source>
</evidence>
<dbReference type="STRING" id="39950.BCB69_01420"/>
<dbReference type="KEGG" id="dpn:BCB69_01420"/>
<name>A0A1B3WCQ8_9FIRM</name>
<dbReference type="GO" id="GO:0015225">
    <property type="term" value="F:biotin transmembrane transporter activity"/>
    <property type="evidence" value="ECO:0007669"/>
    <property type="project" value="UniProtKB-UniRule"/>
</dbReference>
<keyword evidence="3" id="KW-1133">Transmembrane helix</keyword>
<evidence type="ECO:0000313" key="5">
    <source>
        <dbReference type="EMBL" id="RID94287.1"/>
    </source>
</evidence>
<dbReference type="GO" id="GO:0005886">
    <property type="term" value="C:plasma membrane"/>
    <property type="evidence" value="ECO:0007669"/>
    <property type="project" value="UniProtKB-SubCell"/>
</dbReference>
<dbReference type="EMBL" id="QWKU01000001">
    <property type="protein sequence ID" value="RID94287.1"/>
    <property type="molecule type" value="Genomic_DNA"/>
</dbReference>
<evidence type="ECO:0000313" key="6">
    <source>
        <dbReference type="Proteomes" id="UP000094757"/>
    </source>
</evidence>
<dbReference type="PIRSF" id="PIRSF016661">
    <property type="entry name" value="BioY"/>
    <property type="match status" value="1"/>
</dbReference>
<keyword evidence="2" id="KW-0813">Transport</keyword>
<dbReference type="PANTHER" id="PTHR34295:SF1">
    <property type="entry name" value="BIOTIN TRANSPORTER BIOY"/>
    <property type="match status" value="1"/>
</dbReference>
<feature type="transmembrane region" description="Helical" evidence="3">
    <location>
        <begin position="7"/>
        <end position="26"/>
    </location>
</feature>
<dbReference type="EMBL" id="CP017037">
    <property type="protein sequence ID" value="AOH38757.1"/>
    <property type="molecule type" value="Genomic_DNA"/>
</dbReference>
<keyword evidence="3" id="KW-0812">Transmembrane</keyword>
<dbReference type="Gene3D" id="1.10.1760.20">
    <property type="match status" value="1"/>
</dbReference>
<proteinExistence type="inferred from homology"/>
<dbReference type="PANTHER" id="PTHR34295">
    <property type="entry name" value="BIOTIN TRANSPORTER BIOY"/>
    <property type="match status" value="1"/>
</dbReference>
<dbReference type="Proteomes" id="UP000266262">
    <property type="component" value="Unassembled WGS sequence"/>
</dbReference>
<organism evidence="4 6">
    <name type="scientific">Dialister pneumosintes</name>
    <dbReference type="NCBI Taxonomy" id="39950"/>
    <lineage>
        <taxon>Bacteria</taxon>
        <taxon>Bacillati</taxon>
        <taxon>Bacillota</taxon>
        <taxon>Negativicutes</taxon>
        <taxon>Veillonellales</taxon>
        <taxon>Veillonellaceae</taxon>
        <taxon>Dialister</taxon>
    </lineage>
</organism>
<feature type="transmembrane region" description="Helical" evidence="3">
    <location>
        <begin position="56"/>
        <end position="78"/>
    </location>
</feature>
<keyword evidence="7" id="KW-1185">Reference proteome</keyword>
<evidence type="ECO:0000313" key="7">
    <source>
        <dbReference type="Proteomes" id="UP000266262"/>
    </source>
</evidence>
<protein>
    <recommendedName>
        <fullName evidence="2">Biotin transporter</fullName>
    </recommendedName>
</protein>
<feature type="transmembrane region" description="Helical" evidence="3">
    <location>
        <begin position="84"/>
        <end position="101"/>
    </location>
</feature>